<accession>A0A0A5I2A0</accession>
<feature type="transmembrane region" description="Helical" evidence="9">
    <location>
        <begin position="86"/>
        <end position="109"/>
    </location>
</feature>
<feature type="transmembrane region" description="Helical" evidence="9">
    <location>
        <begin position="12"/>
        <end position="33"/>
    </location>
</feature>
<dbReference type="GO" id="GO:0022857">
    <property type="term" value="F:transmembrane transporter activity"/>
    <property type="evidence" value="ECO:0007669"/>
    <property type="project" value="TreeGrafter"/>
</dbReference>
<dbReference type="AlphaFoldDB" id="A0A0A5I2A0"/>
<dbReference type="GO" id="GO:0015740">
    <property type="term" value="P:C4-dicarboxylate transport"/>
    <property type="evidence" value="ECO:0007669"/>
    <property type="project" value="TreeGrafter"/>
</dbReference>
<evidence type="ECO:0000256" key="7">
    <source>
        <dbReference type="ARBA" id="ARBA00023136"/>
    </source>
</evidence>
<keyword evidence="12" id="KW-1185">Reference proteome</keyword>
<evidence type="ECO:0000256" key="4">
    <source>
        <dbReference type="ARBA" id="ARBA00022519"/>
    </source>
</evidence>
<dbReference type="InterPro" id="IPR007387">
    <property type="entry name" value="TRAP_DctQ"/>
</dbReference>
<evidence type="ECO:0000256" key="3">
    <source>
        <dbReference type="ARBA" id="ARBA00022475"/>
    </source>
</evidence>
<dbReference type="Proteomes" id="UP000030528">
    <property type="component" value="Unassembled WGS sequence"/>
</dbReference>
<evidence type="ECO:0000313" key="12">
    <source>
        <dbReference type="Proteomes" id="UP000030528"/>
    </source>
</evidence>
<keyword evidence="5 9" id="KW-0812">Transmembrane</keyword>
<keyword evidence="2" id="KW-0813">Transport</keyword>
<sequence length="161" mass="17972">MVRTIKQTLDRIILFVSSVLTGILVVGAIWQVASRYLFNAPSTFTGELLRFLLVWTAILGASYAFGTNQHLALTFLKNKMKGKQRVVVRVINDLFIVGFAMLIMVRGGMEVVSITMSQRTPILDIPMGYVYSIVPICGVIIVIYKLLQIPDYKLELTGEEG</sequence>
<dbReference type="RefSeq" id="WP_026801618.1">
    <property type="nucleotide sequence ID" value="NZ_AULI01000020.1"/>
</dbReference>
<comment type="similarity">
    <text evidence="8">Belongs to the TRAP transporter small permease family.</text>
</comment>
<dbReference type="STRING" id="1385510.GCA_000425205_03427"/>
<dbReference type="PANTHER" id="PTHR35011">
    <property type="entry name" value="2,3-DIKETO-L-GULONATE TRAP TRANSPORTER SMALL PERMEASE PROTEIN YIAM"/>
    <property type="match status" value="1"/>
</dbReference>
<protein>
    <submittedName>
        <fullName evidence="11">C4-dicarboxylate ABC transporter permease</fullName>
    </submittedName>
</protein>
<gene>
    <name evidence="11" type="ORF">N781_08785</name>
</gene>
<keyword evidence="3" id="KW-1003">Cell membrane</keyword>
<keyword evidence="4" id="KW-0997">Cell inner membrane</keyword>
<evidence type="ECO:0000256" key="1">
    <source>
        <dbReference type="ARBA" id="ARBA00004429"/>
    </source>
</evidence>
<dbReference type="GO" id="GO:0005886">
    <property type="term" value="C:plasma membrane"/>
    <property type="evidence" value="ECO:0007669"/>
    <property type="project" value="UniProtKB-SubCell"/>
</dbReference>
<name>A0A0A5I2A0_9BACI</name>
<dbReference type="InterPro" id="IPR055348">
    <property type="entry name" value="DctQ"/>
</dbReference>
<evidence type="ECO:0000259" key="10">
    <source>
        <dbReference type="Pfam" id="PF04290"/>
    </source>
</evidence>
<feature type="domain" description="Tripartite ATP-independent periplasmic transporters DctQ component" evidence="10">
    <location>
        <begin position="25"/>
        <end position="148"/>
    </location>
</feature>
<evidence type="ECO:0000256" key="5">
    <source>
        <dbReference type="ARBA" id="ARBA00022692"/>
    </source>
</evidence>
<reference evidence="11 12" key="1">
    <citation type="submission" date="2013-08" db="EMBL/GenBank/DDBJ databases">
        <authorList>
            <person name="Huang J."/>
            <person name="Wang G."/>
        </authorList>
    </citation>
    <scope>NUCLEOTIDE SEQUENCE [LARGE SCALE GENOMIC DNA]</scope>
    <source>
        <strain evidence="11 12">JSM 076056</strain>
    </source>
</reference>
<dbReference type="EMBL" id="AVPE01000018">
    <property type="protein sequence ID" value="KGX89967.1"/>
    <property type="molecule type" value="Genomic_DNA"/>
</dbReference>
<organism evidence="11 12">
    <name type="scientific">Pontibacillus halophilus JSM 076056 = DSM 19796</name>
    <dbReference type="NCBI Taxonomy" id="1385510"/>
    <lineage>
        <taxon>Bacteria</taxon>
        <taxon>Bacillati</taxon>
        <taxon>Bacillota</taxon>
        <taxon>Bacilli</taxon>
        <taxon>Bacillales</taxon>
        <taxon>Bacillaceae</taxon>
        <taxon>Pontibacillus</taxon>
    </lineage>
</organism>
<comment type="caution">
    <text evidence="11">The sequence shown here is derived from an EMBL/GenBank/DDBJ whole genome shotgun (WGS) entry which is preliminary data.</text>
</comment>
<comment type="subcellular location">
    <subcellularLocation>
        <location evidence="1">Cell inner membrane</location>
        <topology evidence="1">Multi-pass membrane protein</topology>
    </subcellularLocation>
</comment>
<keyword evidence="6 9" id="KW-1133">Transmembrane helix</keyword>
<evidence type="ECO:0000256" key="2">
    <source>
        <dbReference type="ARBA" id="ARBA00022448"/>
    </source>
</evidence>
<feature type="transmembrane region" description="Helical" evidence="9">
    <location>
        <begin position="48"/>
        <end position="65"/>
    </location>
</feature>
<dbReference type="Pfam" id="PF04290">
    <property type="entry name" value="DctQ"/>
    <property type="match status" value="1"/>
</dbReference>
<evidence type="ECO:0000256" key="6">
    <source>
        <dbReference type="ARBA" id="ARBA00022989"/>
    </source>
</evidence>
<dbReference type="eggNOG" id="COG3090">
    <property type="taxonomic scope" value="Bacteria"/>
</dbReference>
<keyword evidence="7 9" id="KW-0472">Membrane</keyword>
<evidence type="ECO:0000256" key="8">
    <source>
        <dbReference type="ARBA" id="ARBA00038436"/>
    </source>
</evidence>
<dbReference type="PANTHER" id="PTHR35011:SF2">
    <property type="entry name" value="2,3-DIKETO-L-GULONATE TRAP TRANSPORTER SMALL PERMEASE PROTEIN YIAM"/>
    <property type="match status" value="1"/>
</dbReference>
<proteinExistence type="inferred from homology"/>
<evidence type="ECO:0000256" key="9">
    <source>
        <dbReference type="SAM" id="Phobius"/>
    </source>
</evidence>
<evidence type="ECO:0000313" key="11">
    <source>
        <dbReference type="EMBL" id="KGX89967.1"/>
    </source>
</evidence>
<feature type="transmembrane region" description="Helical" evidence="9">
    <location>
        <begin position="129"/>
        <end position="147"/>
    </location>
</feature>